<organism evidence="1 2">
    <name type="scientific">Cuneatibacter caecimuris</name>
    <dbReference type="NCBI Taxonomy" id="1796618"/>
    <lineage>
        <taxon>Bacteria</taxon>
        <taxon>Bacillati</taxon>
        <taxon>Bacillota</taxon>
        <taxon>Clostridia</taxon>
        <taxon>Lachnospirales</taxon>
        <taxon>Lachnospiraceae</taxon>
        <taxon>Cuneatibacter</taxon>
    </lineage>
</organism>
<reference evidence="1 2" key="1">
    <citation type="submission" date="2019-02" db="EMBL/GenBank/DDBJ databases">
        <title>Genomic Encyclopedia of Type Strains, Phase IV (KMG-IV): sequencing the most valuable type-strain genomes for metagenomic binning, comparative biology and taxonomic classification.</title>
        <authorList>
            <person name="Goeker M."/>
        </authorList>
    </citation>
    <scope>NUCLEOTIDE SEQUENCE [LARGE SCALE GENOMIC DNA]</scope>
    <source>
        <strain evidence="1 2">DSM 29486</strain>
    </source>
</reference>
<gene>
    <name evidence="1" type="ORF">EV209_1817</name>
</gene>
<protein>
    <submittedName>
        <fullName evidence="1">Winged helix DNA-binding protein</fullName>
    </submittedName>
</protein>
<dbReference type="PANTHER" id="PTHR38479:SF2">
    <property type="entry name" value="WINGED HELIX DNA-BINDING DOMAIN-CONTAINING PROTEIN"/>
    <property type="match status" value="1"/>
</dbReference>
<dbReference type="GO" id="GO:0003677">
    <property type="term" value="F:DNA binding"/>
    <property type="evidence" value="ECO:0007669"/>
    <property type="project" value="UniProtKB-KW"/>
</dbReference>
<name>A0A4Q7PN74_9FIRM</name>
<dbReference type="Pfam" id="PF06224">
    <property type="entry name" value="AlkZ-like"/>
    <property type="match status" value="1"/>
</dbReference>
<dbReference type="InterPro" id="IPR009351">
    <property type="entry name" value="AlkZ-like"/>
</dbReference>
<dbReference type="Proteomes" id="UP000292927">
    <property type="component" value="Unassembled WGS sequence"/>
</dbReference>
<keyword evidence="2" id="KW-1185">Reference proteome</keyword>
<evidence type="ECO:0000313" key="2">
    <source>
        <dbReference type="Proteomes" id="UP000292927"/>
    </source>
</evidence>
<sequence>MIKDAEKIRAYRLHAHHLDEKVPPSGLWEEAGACGLQNSPPGAWETALFNRAYGCSLLELQDILYKEKSLLQAWSFRGAPVVFPTSESDVFLTALMAREGEQPWIYTSGIAAALDFLGMSFEQVYDLMRKAVGYLDCHTVKSKETLDQVLAGIVWKELPAEKQVLWNAPSMYGRPDRQTVGGAAVSFLLRPCSFDSLVVFGERQGISPVFTSFRNWTGLVPEKRESAEKELVRKFLHCYGPATVNHFGEWLGCSPAQARRLWSTIEEEMVRLNVMGRVCYMLACDAGELEHSVLTGERLLLLGAHDPYLDMKDKTVILEDPGLQKAVWRYAANPGVILKGGRGAGIWKARAQNGKLYISMTLFEQFSGEEQKVLKNLAAEYGAFRKLVLKECTIEA</sequence>
<proteinExistence type="predicted"/>
<dbReference type="RefSeq" id="WP_130435115.1">
    <property type="nucleotide sequence ID" value="NZ_SGXF01000003.1"/>
</dbReference>
<comment type="caution">
    <text evidence="1">The sequence shown here is derived from an EMBL/GenBank/DDBJ whole genome shotgun (WGS) entry which is preliminary data.</text>
</comment>
<accession>A0A4Q7PN74</accession>
<keyword evidence="1" id="KW-0238">DNA-binding</keyword>
<evidence type="ECO:0000313" key="1">
    <source>
        <dbReference type="EMBL" id="RZT00503.1"/>
    </source>
</evidence>
<dbReference type="PANTHER" id="PTHR38479">
    <property type="entry name" value="LMO0824 PROTEIN"/>
    <property type="match status" value="1"/>
</dbReference>
<dbReference type="AlphaFoldDB" id="A0A4Q7PN74"/>
<dbReference type="EMBL" id="SGXF01000003">
    <property type="protein sequence ID" value="RZT00503.1"/>
    <property type="molecule type" value="Genomic_DNA"/>
</dbReference>
<dbReference type="OrthoDB" id="2210247at2"/>